<keyword evidence="5 8" id="KW-0067">ATP-binding</keyword>
<keyword evidence="6" id="KW-0472">Membrane</keyword>
<sequence length="191" mass="20608">MISMKNITVRFGEKTVLDHFSLQLPEDGITALSGSSGCGKTTLLRVLAGLQPVEEGIVATPADPVILFQENRLLPWRTVEQHIADVLPRERRGEISRWLALAELEGEEKGCPAALSGGMGRRLALARALACGGGLILLDEPFAGVDAPRAARILERVRSLGLPVVLSSHERETVALCDQVIHLDGPPLRQL</sequence>
<evidence type="ECO:0000256" key="4">
    <source>
        <dbReference type="ARBA" id="ARBA00022741"/>
    </source>
</evidence>
<keyword evidence="3" id="KW-1003">Cell membrane</keyword>
<dbReference type="PANTHER" id="PTHR42788">
    <property type="entry name" value="TAURINE IMPORT ATP-BINDING PROTEIN-RELATED"/>
    <property type="match status" value="1"/>
</dbReference>
<dbReference type="SUPFAM" id="SSF52540">
    <property type="entry name" value="P-loop containing nucleoside triphosphate hydrolases"/>
    <property type="match status" value="1"/>
</dbReference>
<reference evidence="8" key="1">
    <citation type="journal article" date="2021" name="PeerJ">
        <title>Extensive microbial diversity within the chicken gut microbiome revealed by metagenomics and culture.</title>
        <authorList>
            <person name="Gilroy R."/>
            <person name="Ravi A."/>
            <person name="Getino M."/>
            <person name="Pursley I."/>
            <person name="Horton D.L."/>
            <person name="Alikhan N.F."/>
            <person name="Baker D."/>
            <person name="Gharbi K."/>
            <person name="Hall N."/>
            <person name="Watson M."/>
            <person name="Adriaenssens E.M."/>
            <person name="Foster-Nyarko E."/>
            <person name="Jarju S."/>
            <person name="Secka A."/>
            <person name="Antonio M."/>
            <person name="Oren A."/>
            <person name="Chaudhuri R.R."/>
            <person name="La Ragione R."/>
            <person name="Hildebrand F."/>
            <person name="Pallen M.J."/>
        </authorList>
    </citation>
    <scope>NUCLEOTIDE SEQUENCE</scope>
    <source>
        <strain evidence="8">CHK192-8294</strain>
    </source>
</reference>
<dbReference type="AlphaFoldDB" id="A0A9D2ML97"/>
<dbReference type="PROSITE" id="PS50893">
    <property type="entry name" value="ABC_TRANSPORTER_2"/>
    <property type="match status" value="1"/>
</dbReference>
<dbReference type="InterPro" id="IPR050166">
    <property type="entry name" value="ABC_transporter_ATP-bind"/>
</dbReference>
<dbReference type="InterPro" id="IPR003439">
    <property type="entry name" value="ABC_transporter-like_ATP-bd"/>
</dbReference>
<dbReference type="Proteomes" id="UP000823921">
    <property type="component" value="Unassembled WGS sequence"/>
</dbReference>
<dbReference type="InterPro" id="IPR003593">
    <property type="entry name" value="AAA+_ATPase"/>
</dbReference>
<evidence type="ECO:0000256" key="6">
    <source>
        <dbReference type="ARBA" id="ARBA00023136"/>
    </source>
</evidence>
<evidence type="ECO:0000313" key="8">
    <source>
        <dbReference type="EMBL" id="HJB80505.1"/>
    </source>
</evidence>
<reference evidence="8" key="2">
    <citation type="submission" date="2021-04" db="EMBL/GenBank/DDBJ databases">
        <authorList>
            <person name="Gilroy R."/>
        </authorList>
    </citation>
    <scope>NUCLEOTIDE SEQUENCE</scope>
    <source>
        <strain evidence="8">CHK192-8294</strain>
    </source>
</reference>
<evidence type="ECO:0000256" key="2">
    <source>
        <dbReference type="ARBA" id="ARBA00022448"/>
    </source>
</evidence>
<name>A0A9D2ML97_9FIRM</name>
<keyword evidence="2" id="KW-0813">Transport</keyword>
<dbReference type="PANTHER" id="PTHR42788:SF7">
    <property type="entry name" value="NITRATE ABC TRANSPORTER ATP-BINDING PROTEIN"/>
    <property type="match status" value="1"/>
</dbReference>
<evidence type="ECO:0000256" key="5">
    <source>
        <dbReference type="ARBA" id="ARBA00022840"/>
    </source>
</evidence>
<keyword evidence="4" id="KW-0547">Nucleotide-binding</keyword>
<dbReference type="Pfam" id="PF00005">
    <property type="entry name" value="ABC_tran"/>
    <property type="match status" value="1"/>
</dbReference>
<evidence type="ECO:0000256" key="3">
    <source>
        <dbReference type="ARBA" id="ARBA00022475"/>
    </source>
</evidence>
<protein>
    <submittedName>
        <fullName evidence="8">ATP-binding cassette domain-containing protein</fullName>
    </submittedName>
</protein>
<dbReference type="GO" id="GO:0005524">
    <property type="term" value="F:ATP binding"/>
    <property type="evidence" value="ECO:0007669"/>
    <property type="project" value="UniProtKB-KW"/>
</dbReference>
<dbReference type="InterPro" id="IPR027417">
    <property type="entry name" value="P-loop_NTPase"/>
</dbReference>
<feature type="domain" description="ABC transporter" evidence="7">
    <location>
        <begin position="2"/>
        <end position="191"/>
    </location>
</feature>
<dbReference type="SMART" id="SM00382">
    <property type="entry name" value="AAA"/>
    <property type="match status" value="1"/>
</dbReference>
<comment type="caution">
    <text evidence="8">The sequence shown here is derived from an EMBL/GenBank/DDBJ whole genome shotgun (WGS) entry which is preliminary data.</text>
</comment>
<accession>A0A9D2ML97</accession>
<organism evidence="8 9">
    <name type="scientific">Candidatus Flavonifractor intestinigallinarum</name>
    <dbReference type="NCBI Taxonomy" id="2838586"/>
    <lineage>
        <taxon>Bacteria</taxon>
        <taxon>Bacillati</taxon>
        <taxon>Bacillota</taxon>
        <taxon>Clostridia</taxon>
        <taxon>Eubacteriales</taxon>
        <taxon>Oscillospiraceae</taxon>
        <taxon>Flavonifractor</taxon>
    </lineage>
</organism>
<comment type="subcellular location">
    <subcellularLocation>
        <location evidence="1">Cell membrane</location>
        <topology evidence="1">Peripheral membrane protein</topology>
    </subcellularLocation>
</comment>
<dbReference type="Gene3D" id="3.40.50.300">
    <property type="entry name" value="P-loop containing nucleotide triphosphate hydrolases"/>
    <property type="match status" value="1"/>
</dbReference>
<dbReference type="GO" id="GO:0016887">
    <property type="term" value="F:ATP hydrolysis activity"/>
    <property type="evidence" value="ECO:0007669"/>
    <property type="project" value="InterPro"/>
</dbReference>
<evidence type="ECO:0000313" key="9">
    <source>
        <dbReference type="Proteomes" id="UP000823921"/>
    </source>
</evidence>
<evidence type="ECO:0000256" key="1">
    <source>
        <dbReference type="ARBA" id="ARBA00004202"/>
    </source>
</evidence>
<dbReference type="EMBL" id="DWXO01000058">
    <property type="protein sequence ID" value="HJB80505.1"/>
    <property type="molecule type" value="Genomic_DNA"/>
</dbReference>
<evidence type="ECO:0000259" key="7">
    <source>
        <dbReference type="PROSITE" id="PS50893"/>
    </source>
</evidence>
<dbReference type="GO" id="GO:0005886">
    <property type="term" value="C:plasma membrane"/>
    <property type="evidence" value="ECO:0007669"/>
    <property type="project" value="UniProtKB-SubCell"/>
</dbReference>
<gene>
    <name evidence="8" type="ORF">H9712_05930</name>
</gene>
<proteinExistence type="predicted"/>